<sequence>MTNERKHSILVVVAESLRGGLAEMAMGDAALGLRLGYSRAFVLGPDGANAADAPPGVTVIEAPIPSALKPDRQLAANRRSLRRQIAALEDEHGRATLHIHGLRPALLLASLLRRPIVTYHGAVGLPDGSATTELVRRATMRLIPQFAISALSVVPNGMAGWTVVWQRQAVEASRAGKPRSAGVRLLWLGRVSAQKDFATFINVVRRLRDTGVELEARVAGDIDLASHDAVEAQAAGIELLGHVRDVGALLRQDVIVCLFSHFEGRPLAVEQAIEAGCPVVVSDLPGNRMMVEDSRFLVHGIGEAVSAVRALGAPEARADVAAAQHDYMAGSRGRCKDYSTVVGSLYRRLGRLSDDASA</sequence>
<dbReference type="PANTHER" id="PTHR12526">
    <property type="entry name" value="GLYCOSYLTRANSFERASE"/>
    <property type="match status" value="1"/>
</dbReference>
<dbReference type="EMBL" id="JAUHQB010000009">
    <property type="protein sequence ID" value="MDN4484187.1"/>
    <property type="molecule type" value="Genomic_DNA"/>
</dbReference>
<name>A0AB35MKB1_9MICO</name>
<comment type="caution">
    <text evidence="1">The sequence shown here is derived from an EMBL/GenBank/DDBJ whole genome shotgun (WGS) entry which is preliminary data.</text>
</comment>
<dbReference type="Pfam" id="PF13692">
    <property type="entry name" value="Glyco_trans_1_4"/>
    <property type="match status" value="1"/>
</dbReference>
<proteinExistence type="predicted"/>
<keyword evidence="1" id="KW-0808">Transferase</keyword>
<dbReference type="EC" id="2.4.-.-" evidence="1"/>
<dbReference type="Proteomes" id="UP001172756">
    <property type="component" value="Unassembled WGS sequence"/>
</dbReference>
<dbReference type="SUPFAM" id="SSF53756">
    <property type="entry name" value="UDP-Glycosyltransferase/glycogen phosphorylase"/>
    <property type="match status" value="1"/>
</dbReference>
<protein>
    <submittedName>
        <fullName evidence="1">Glycosyltransferase</fullName>
        <ecNumber evidence="1">2.4.-.-</ecNumber>
    </submittedName>
</protein>
<dbReference type="AlphaFoldDB" id="A0AB35MKB1"/>
<evidence type="ECO:0000313" key="2">
    <source>
        <dbReference type="Proteomes" id="UP001172756"/>
    </source>
</evidence>
<dbReference type="RefSeq" id="WP_301160832.1">
    <property type="nucleotide sequence ID" value="NZ_JAUHQB010000009.1"/>
</dbReference>
<organism evidence="1 2">
    <name type="scientific">Demequina lignilytica</name>
    <dbReference type="NCBI Taxonomy" id="3051663"/>
    <lineage>
        <taxon>Bacteria</taxon>
        <taxon>Bacillati</taxon>
        <taxon>Actinomycetota</taxon>
        <taxon>Actinomycetes</taxon>
        <taxon>Micrococcales</taxon>
        <taxon>Demequinaceae</taxon>
        <taxon>Demequina</taxon>
    </lineage>
</organism>
<dbReference type="GO" id="GO:0016757">
    <property type="term" value="F:glycosyltransferase activity"/>
    <property type="evidence" value="ECO:0007669"/>
    <property type="project" value="UniProtKB-KW"/>
</dbReference>
<keyword evidence="1" id="KW-0328">Glycosyltransferase</keyword>
<evidence type="ECO:0000313" key="1">
    <source>
        <dbReference type="EMBL" id="MDN4484187.1"/>
    </source>
</evidence>
<accession>A0AB35MKB1</accession>
<dbReference type="Gene3D" id="3.40.50.2000">
    <property type="entry name" value="Glycogen Phosphorylase B"/>
    <property type="match status" value="2"/>
</dbReference>
<reference evidence="1 2" key="1">
    <citation type="submission" date="2023-06" db="EMBL/GenBank/DDBJ databases">
        <title>SYSU T0a273.</title>
        <authorList>
            <person name="Gao L."/>
            <person name="Fang B.-Z."/>
            <person name="Li W.-J."/>
        </authorList>
    </citation>
    <scope>NUCLEOTIDE SEQUENCE [LARGE SCALE GENOMIC DNA]</scope>
    <source>
        <strain evidence="1 2">SYSU T0a273</strain>
    </source>
</reference>
<gene>
    <name evidence="1" type="ORF">QQ002_11605</name>
</gene>